<evidence type="ECO:0000256" key="5">
    <source>
        <dbReference type="SAM" id="MobiDB-lite"/>
    </source>
</evidence>
<dbReference type="InterPro" id="IPR005175">
    <property type="entry name" value="PPC_dom"/>
</dbReference>
<evidence type="ECO:0000259" key="7">
    <source>
        <dbReference type="PROSITE" id="PS51742"/>
    </source>
</evidence>
<feature type="transmembrane region" description="Helical" evidence="6">
    <location>
        <begin position="168"/>
        <end position="190"/>
    </location>
</feature>
<keyword evidence="2 8" id="KW-0238">DNA-binding</keyword>
<dbReference type="AlphaFoldDB" id="A0A151TXU7"/>
<feature type="domain" description="PPC" evidence="7">
    <location>
        <begin position="73"/>
        <end position="209"/>
    </location>
</feature>
<gene>
    <name evidence="8" type="ORF">KK1_011115</name>
</gene>
<dbReference type="OMA" id="IESHMIE"/>
<feature type="region of interest" description="Disordered" evidence="5">
    <location>
        <begin position="195"/>
        <end position="233"/>
    </location>
</feature>
<protein>
    <submittedName>
        <fullName evidence="8">DNA-binding protein ESCAROLA</fullName>
    </submittedName>
</protein>
<feature type="region of interest" description="Disordered" evidence="5">
    <location>
        <begin position="21"/>
        <end position="65"/>
    </location>
</feature>
<dbReference type="Pfam" id="PF03479">
    <property type="entry name" value="PCC"/>
    <property type="match status" value="1"/>
</dbReference>
<evidence type="ECO:0000313" key="9">
    <source>
        <dbReference type="Proteomes" id="UP000075243"/>
    </source>
</evidence>
<organism evidence="8 9">
    <name type="scientific">Cajanus cajan</name>
    <name type="common">Pigeon pea</name>
    <name type="synonym">Cajanus indicus</name>
    <dbReference type="NCBI Taxonomy" id="3821"/>
    <lineage>
        <taxon>Eukaryota</taxon>
        <taxon>Viridiplantae</taxon>
        <taxon>Streptophyta</taxon>
        <taxon>Embryophyta</taxon>
        <taxon>Tracheophyta</taxon>
        <taxon>Spermatophyta</taxon>
        <taxon>Magnoliopsida</taxon>
        <taxon>eudicotyledons</taxon>
        <taxon>Gunneridae</taxon>
        <taxon>Pentapetalae</taxon>
        <taxon>rosids</taxon>
        <taxon>fabids</taxon>
        <taxon>Fabales</taxon>
        <taxon>Fabaceae</taxon>
        <taxon>Papilionoideae</taxon>
        <taxon>50 kb inversion clade</taxon>
        <taxon>NPAAA clade</taxon>
        <taxon>indigoferoid/millettioid clade</taxon>
        <taxon>Phaseoleae</taxon>
        <taxon>Cajanus</taxon>
    </lineage>
</organism>
<dbReference type="Proteomes" id="UP000075243">
    <property type="component" value="Chromosome 3"/>
</dbReference>
<dbReference type="CDD" id="cd11378">
    <property type="entry name" value="DUF296"/>
    <property type="match status" value="1"/>
</dbReference>
<sequence>MANQWWTNTVPVGALQPDLGLSLNDVAPPPNEEPKEGATDASLLVSTSRRPRGRPLGSKNKPKPAQCMAQDTANVIESHVIEIPNGADIHNSLIEFARRRQRGVCVMSATGAVANVRLRQPMPPGAVMVLEGRLGIVSLSGSFLPGALAVGLSVYVAGGQGHVVGGRVVGPLVASGKVIVIVAAFSNALYERLPIQDDDDDDDEDDDPSNNIPDMNVEPCSHCSLSRTRSPPF</sequence>
<keyword evidence="6" id="KW-0812">Transmembrane</keyword>
<reference evidence="8 9" key="1">
    <citation type="journal article" date="2012" name="Nat. Biotechnol.">
        <title>Draft genome sequence of pigeonpea (Cajanus cajan), an orphan legume crop of resource-poor farmers.</title>
        <authorList>
            <person name="Varshney R.K."/>
            <person name="Chen W."/>
            <person name="Li Y."/>
            <person name="Bharti A.K."/>
            <person name="Saxena R.K."/>
            <person name="Schlueter J.A."/>
            <person name="Donoghue M.T."/>
            <person name="Azam S."/>
            <person name="Fan G."/>
            <person name="Whaley A.M."/>
            <person name="Farmer A.D."/>
            <person name="Sheridan J."/>
            <person name="Iwata A."/>
            <person name="Tuteja R."/>
            <person name="Penmetsa R.V."/>
            <person name="Wu W."/>
            <person name="Upadhyaya H.D."/>
            <person name="Yang S.P."/>
            <person name="Shah T."/>
            <person name="Saxena K.B."/>
            <person name="Michael T."/>
            <person name="McCombie W.R."/>
            <person name="Yang B."/>
            <person name="Zhang G."/>
            <person name="Yang H."/>
            <person name="Wang J."/>
            <person name="Spillane C."/>
            <person name="Cook D.R."/>
            <person name="May G.D."/>
            <person name="Xu X."/>
            <person name="Jackson S.A."/>
        </authorList>
    </citation>
    <scope>NUCLEOTIDE SEQUENCE [LARGE SCALE GENOMIC DNA]</scope>
    <source>
        <strain evidence="9">cv. Asha</strain>
    </source>
</reference>
<dbReference type="GO" id="GO:0005634">
    <property type="term" value="C:nucleus"/>
    <property type="evidence" value="ECO:0007669"/>
    <property type="project" value="TreeGrafter"/>
</dbReference>
<evidence type="ECO:0000256" key="6">
    <source>
        <dbReference type="SAM" id="Phobius"/>
    </source>
</evidence>
<keyword evidence="6" id="KW-0472">Membrane</keyword>
<proteinExistence type="predicted"/>
<dbReference type="PROSITE" id="PS51742">
    <property type="entry name" value="PPC"/>
    <property type="match status" value="1"/>
</dbReference>
<evidence type="ECO:0000256" key="2">
    <source>
        <dbReference type="ARBA" id="ARBA00023125"/>
    </source>
</evidence>
<feature type="compositionally biased region" description="Acidic residues" evidence="5">
    <location>
        <begin position="196"/>
        <end position="208"/>
    </location>
</feature>
<dbReference type="STRING" id="3821.A0A151TXU7"/>
<dbReference type="EMBL" id="CM003605">
    <property type="protein sequence ID" value="KYP71841.1"/>
    <property type="molecule type" value="Genomic_DNA"/>
</dbReference>
<name>A0A151TXU7_CAJCA</name>
<dbReference type="GO" id="GO:0003700">
    <property type="term" value="F:DNA-binding transcription factor activity"/>
    <property type="evidence" value="ECO:0007669"/>
    <property type="project" value="TreeGrafter"/>
</dbReference>
<dbReference type="InterPro" id="IPR014476">
    <property type="entry name" value="AHL15-29"/>
</dbReference>
<dbReference type="SUPFAM" id="SSF117856">
    <property type="entry name" value="AF0104/ALDC/Ptd012-like"/>
    <property type="match status" value="1"/>
</dbReference>
<keyword evidence="6" id="KW-1133">Transmembrane helix</keyword>
<feature type="compositionally biased region" description="Polar residues" evidence="5">
    <location>
        <begin position="223"/>
        <end position="233"/>
    </location>
</feature>
<keyword evidence="9" id="KW-1185">Reference proteome</keyword>
<evidence type="ECO:0000256" key="4">
    <source>
        <dbReference type="ARBA" id="ARBA00023242"/>
    </source>
</evidence>
<accession>A0A151TXU7</accession>
<keyword evidence="3" id="KW-0804">Transcription</keyword>
<evidence type="ECO:0000256" key="1">
    <source>
        <dbReference type="ARBA" id="ARBA00023015"/>
    </source>
</evidence>
<keyword evidence="1" id="KW-0805">Transcription regulation</keyword>
<dbReference type="OrthoDB" id="1712967at2759"/>
<dbReference type="PANTHER" id="PTHR31100:SF14">
    <property type="entry name" value="AT-HOOK MOTIF NUCLEAR-LOCALIZED PROTEIN 15"/>
    <property type="match status" value="1"/>
</dbReference>
<evidence type="ECO:0000256" key="3">
    <source>
        <dbReference type="ARBA" id="ARBA00023163"/>
    </source>
</evidence>
<dbReference type="Gene3D" id="3.30.1330.80">
    <property type="entry name" value="Hypothetical protein, similar to alpha- acetolactate decarboxylase, domain 2"/>
    <property type="match status" value="1"/>
</dbReference>
<keyword evidence="4" id="KW-0539">Nucleus</keyword>
<dbReference type="PANTHER" id="PTHR31100">
    <property type="entry name" value="AT-HOOK MOTIF NUCLEAR-LOCALIZED PROTEIN 15"/>
    <property type="match status" value="1"/>
</dbReference>
<feature type="transmembrane region" description="Helical" evidence="6">
    <location>
        <begin position="134"/>
        <end position="156"/>
    </location>
</feature>
<dbReference type="Gramene" id="C.cajan_10803.t">
    <property type="protein sequence ID" value="C.cajan_10803.t.cds1"/>
    <property type="gene ID" value="C.cajan_10803"/>
</dbReference>
<dbReference type="GO" id="GO:0003680">
    <property type="term" value="F:minor groove of adenine-thymine-rich DNA binding"/>
    <property type="evidence" value="ECO:0007669"/>
    <property type="project" value="InterPro"/>
</dbReference>
<evidence type="ECO:0000313" key="8">
    <source>
        <dbReference type="EMBL" id="KYP71841.1"/>
    </source>
</evidence>